<evidence type="ECO:0000313" key="2">
    <source>
        <dbReference type="EMBL" id="GAA1970141.1"/>
    </source>
</evidence>
<sequence length="154" mass="16999">MPSNTELPDPEPWDADWFNEALGLVTGNHPDTVDPGPAGRLTSSDRTDDRSVRVPKSVVQQDELWLDVRGSARLTEMPTEHLSMVADSLRSVEVDWVGHALMGAVADVLIGRITLSKGQDRIALLQRLSPGWMDRTPLVARINVILAERARLQS</sequence>
<proteinExistence type="predicted"/>
<protein>
    <submittedName>
        <fullName evidence="2">Uncharacterized protein</fullName>
    </submittedName>
</protein>
<comment type="caution">
    <text evidence="2">The sequence shown here is derived from an EMBL/GenBank/DDBJ whole genome shotgun (WGS) entry which is preliminary data.</text>
</comment>
<organism evidence="2 3">
    <name type="scientific">Nocardioides panacihumi</name>
    <dbReference type="NCBI Taxonomy" id="400774"/>
    <lineage>
        <taxon>Bacteria</taxon>
        <taxon>Bacillati</taxon>
        <taxon>Actinomycetota</taxon>
        <taxon>Actinomycetes</taxon>
        <taxon>Propionibacteriales</taxon>
        <taxon>Nocardioidaceae</taxon>
        <taxon>Nocardioides</taxon>
    </lineage>
</organism>
<feature type="region of interest" description="Disordered" evidence="1">
    <location>
        <begin position="27"/>
        <end position="50"/>
    </location>
</feature>
<accession>A0ABN2RJS3</accession>
<dbReference type="RefSeq" id="WP_344046770.1">
    <property type="nucleotide sequence ID" value="NZ_BAAAPB010000004.1"/>
</dbReference>
<name>A0ABN2RJS3_9ACTN</name>
<dbReference type="EMBL" id="BAAAPB010000004">
    <property type="protein sequence ID" value="GAA1970141.1"/>
    <property type="molecule type" value="Genomic_DNA"/>
</dbReference>
<reference evidence="2 3" key="1">
    <citation type="journal article" date="2019" name="Int. J. Syst. Evol. Microbiol.">
        <title>The Global Catalogue of Microorganisms (GCM) 10K type strain sequencing project: providing services to taxonomists for standard genome sequencing and annotation.</title>
        <authorList>
            <consortium name="The Broad Institute Genomics Platform"/>
            <consortium name="The Broad Institute Genome Sequencing Center for Infectious Disease"/>
            <person name="Wu L."/>
            <person name="Ma J."/>
        </authorList>
    </citation>
    <scope>NUCLEOTIDE SEQUENCE [LARGE SCALE GENOMIC DNA]</scope>
    <source>
        <strain evidence="2 3">JCM 15309</strain>
    </source>
</reference>
<evidence type="ECO:0000256" key="1">
    <source>
        <dbReference type="SAM" id="MobiDB-lite"/>
    </source>
</evidence>
<evidence type="ECO:0000313" key="3">
    <source>
        <dbReference type="Proteomes" id="UP001500571"/>
    </source>
</evidence>
<gene>
    <name evidence="2" type="ORF">GCM10009798_33580</name>
</gene>
<dbReference type="Proteomes" id="UP001500571">
    <property type="component" value="Unassembled WGS sequence"/>
</dbReference>
<keyword evidence="3" id="KW-1185">Reference proteome</keyword>